<keyword evidence="11" id="KW-0628">Postsynaptic cell membrane</keyword>
<keyword evidence="9" id="KW-0675">Receptor</keyword>
<dbReference type="InParanoid" id="A0A6P8ZB68"/>
<comment type="similarity">
    <text evidence="2">Belongs to the glutamate-gated ion channel (TC 1.A.10.1) family.</text>
</comment>
<feature type="domain" description="Ionotropic glutamate receptor C-terminal" evidence="18">
    <location>
        <begin position="437"/>
        <end position="856"/>
    </location>
</feature>
<dbReference type="InterPro" id="IPR001320">
    <property type="entry name" value="Iontro_rcpt_C"/>
</dbReference>
<evidence type="ECO:0000256" key="3">
    <source>
        <dbReference type="ARBA" id="ARBA00022448"/>
    </source>
</evidence>
<dbReference type="SMART" id="SM00079">
    <property type="entry name" value="PBPe"/>
    <property type="match status" value="1"/>
</dbReference>
<evidence type="ECO:0000256" key="11">
    <source>
        <dbReference type="ARBA" id="ARBA00023257"/>
    </source>
</evidence>
<dbReference type="Pfam" id="PF01094">
    <property type="entry name" value="ANF_receptor"/>
    <property type="match status" value="1"/>
</dbReference>
<dbReference type="RefSeq" id="XP_034244807.1">
    <property type="nucleotide sequence ID" value="XM_034388916.1"/>
</dbReference>
<evidence type="ECO:0000256" key="16">
    <source>
        <dbReference type="SAM" id="Phobius"/>
    </source>
</evidence>
<feature type="transmembrane region" description="Helical" evidence="16">
    <location>
        <begin position="568"/>
        <end position="587"/>
    </location>
</feature>
<feature type="region of interest" description="Disordered" evidence="15">
    <location>
        <begin position="939"/>
        <end position="973"/>
    </location>
</feature>
<organism evidence="21">
    <name type="scientific">Thrips palmi</name>
    <name type="common">Melon thrips</name>
    <dbReference type="NCBI Taxonomy" id="161013"/>
    <lineage>
        <taxon>Eukaryota</taxon>
        <taxon>Metazoa</taxon>
        <taxon>Ecdysozoa</taxon>
        <taxon>Arthropoda</taxon>
        <taxon>Hexapoda</taxon>
        <taxon>Insecta</taxon>
        <taxon>Pterygota</taxon>
        <taxon>Neoptera</taxon>
        <taxon>Paraneoptera</taxon>
        <taxon>Thysanoptera</taxon>
        <taxon>Terebrantia</taxon>
        <taxon>Thripoidea</taxon>
        <taxon>Thripidae</taxon>
        <taxon>Thrips</taxon>
    </lineage>
</organism>
<evidence type="ECO:0000256" key="7">
    <source>
        <dbReference type="ARBA" id="ARBA00023065"/>
    </source>
</evidence>
<keyword evidence="10" id="KW-0325">Glycoprotein</keyword>
<keyword evidence="5 16" id="KW-1133">Transmembrane helix</keyword>
<accession>A0A6P8ZB68</accession>
<evidence type="ECO:0000256" key="1">
    <source>
        <dbReference type="ARBA" id="ARBA00004141"/>
    </source>
</evidence>
<evidence type="ECO:0000313" key="21">
    <source>
        <dbReference type="RefSeq" id="XP_034244807.1"/>
    </source>
</evidence>
<keyword evidence="7" id="KW-0406">Ion transport</keyword>
<dbReference type="AlphaFoldDB" id="A0A6P8ZB68"/>
<feature type="transmembrane region" description="Helical" evidence="16">
    <location>
        <begin position="885"/>
        <end position="907"/>
    </location>
</feature>
<keyword evidence="3" id="KW-0813">Transport</keyword>
<evidence type="ECO:0000313" key="20">
    <source>
        <dbReference type="Proteomes" id="UP000515158"/>
    </source>
</evidence>
<dbReference type="InterPro" id="IPR015683">
    <property type="entry name" value="Ionotropic_Glu_rcpt"/>
</dbReference>
<feature type="chain" id="PRO_5027952514" evidence="17">
    <location>
        <begin position="19"/>
        <end position="973"/>
    </location>
</feature>
<name>A0A6P8ZB68_THRPL</name>
<dbReference type="SUPFAM" id="SSF53850">
    <property type="entry name" value="Periplasmic binding protein-like II"/>
    <property type="match status" value="1"/>
</dbReference>
<keyword evidence="4 16" id="KW-0812">Transmembrane</keyword>
<dbReference type="Pfam" id="PF00060">
    <property type="entry name" value="Lig_chan"/>
    <property type="match status" value="2"/>
</dbReference>
<dbReference type="GeneID" id="117647239"/>
<dbReference type="GO" id="GO:0045211">
    <property type="term" value="C:postsynaptic membrane"/>
    <property type="evidence" value="ECO:0007669"/>
    <property type="project" value="UniProtKB-SubCell"/>
</dbReference>
<dbReference type="InterPro" id="IPR001828">
    <property type="entry name" value="ANF_lig-bd_rcpt"/>
</dbReference>
<feature type="domain" description="Ionotropic glutamate receptor L-glutamate and glycine-binding" evidence="19">
    <location>
        <begin position="447"/>
        <end position="512"/>
    </location>
</feature>
<dbReference type="SUPFAM" id="SSF53822">
    <property type="entry name" value="Periplasmic binding protein-like I"/>
    <property type="match status" value="1"/>
</dbReference>
<reference evidence="21" key="1">
    <citation type="submission" date="2025-08" db="UniProtKB">
        <authorList>
            <consortium name="RefSeq"/>
        </authorList>
    </citation>
    <scope>IDENTIFICATION</scope>
    <source>
        <tissue evidence="21">Total insect</tissue>
    </source>
</reference>
<dbReference type="FunFam" id="1.10.287.70:FF:000134">
    <property type="entry name" value="Glutamate receptor, ionotropic kainate"/>
    <property type="match status" value="1"/>
</dbReference>
<evidence type="ECO:0000256" key="5">
    <source>
        <dbReference type="ARBA" id="ARBA00022989"/>
    </source>
</evidence>
<comment type="subcellular location">
    <subcellularLocation>
        <location evidence="1">Membrane</location>
        <topology evidence="1">Multi-pass membrane protein</topology>
    </subcellularLocation>
    <subcellularLocation>
        <location evidence="14">Postsynaptic cell membrane</location>
    </subcellularLocation>
</comment>
<dbReference type="SMART" id="SM00918">
    <property type="entry name" value="Lig_chan-Glu_bd"/>
    <property type="match status" value="1"/>
</dbReference>
<dbReference type="InterPro" id="IPR028082">
    <property type="entry name" value="Peripla_BP_I"/>
</dbReference>
<evidence type="ECO:0000256" key="17">
    <source>
        <dbReference type="SAM" id="SignalP"/>
    </source>
</evidence>
<evidence type="ECO:0000256" key="4">
    <source>
        <dbReference type="ARBA" id="ARBA00022692"/>
    </source>
</evidence>
<dbReference type="KEGG" id="tpal:117647239"/>
<dbReference type="Proteomes" id="UP000515158">
    <property type="component" value="Unplaced"/>
</dbReference>
<dbReference type="Gene3D" id="3.40.50.2300">
    <property type="match status" value="2"/>
</dbReference>
<feature type="signal peptide" evidence="17">
    <location>
        <begin position="1"/>
        <end position="18"/>
    </location>
</feature>
<evidence type="ECO:0000259" key="19">
    <source>
        <dbReference type="SMART" id="SM00918"/>
    </source>
</evidence>
<evidence type="ECO:0000256" key="10">
    <source>
        <dbReference type="ARBA" id="ARBA00023180"/>
    </source>
</evidence>
<evidence type="ECO:0000256" key="9">
    <source>
        <dbReference type="ARBA" id="ARBA00023170"/>
    </source>
</evidence>
<dbReference type="Gene3D" id="3.40.190.10">
    <property type="entry name" value="Periplasmic binding protein-like II"/>
    <property type="match status" value="2"/>
</dbReference>
<evidence type="ECO:0000256" key="8">
    <source>
        <dbReference type="ARBA" id="ARBA00023136"/>
    </source>
</evidence>
<proteinExistence type="inferred from homology"/>
<gene>
    <name evidence="21" type="primary">LOC117647239</name>
</gene>
<feature type="transmembrane region" description="Helical" evidence="16">
    <location>
        <begin position="692"/>
        <end position="712"/>
    </location>
</feature>
<dbReference type="InterPro" id="IPR019594">
    <property type="entry name" value="Glu/Gly-bd"/>
</dbReference>
<keyword evidence="13" id="KW-0407">Ion channel</keyword>
<keyword evidence="8 16" id="KW-0472">Membrane</keyword>
<dbReference type="GO" id="GO:0015276">
    <property type="term" value="F:ligand-gated monoatomic ion channel activity"/>
    <property type="evidence" value="ECO:0007669"/>
    <property type="project" value="InterPro"/>
</dbReference>
<evidence type="ECO:0000256" key="14">
    <source>
        <dbReference type="ARBA" id="ARBA00034100"/>
    </source>
</evidence>
<evidence type="ECO:0000256" key="13">
    <source>
        <dbReference type="ARBA" id="ARBA00023303"/>
    </source>
</evidence>
<evidence type="ECO:0000256" key="15">
    <source>
        <dbReference type="SAM" id="MobiDB-lite"/>
    </source>
</evidence>
<dbReference type="Gene3D" id="1.10.287.70">
    <property type="match status" value="2"/>
</dbReference>
<dbReference type="FunFam" id="1.10.287.70:FF:000143">
    <property type="entry name" value="Probable glutamate receptor"/>
    <property type="match status" value="1"/>
</dbReference>
<dbReference type="CDD" id="cd06382">
    <property type="entry name" value="PBP1_iGluR_Kainate"/>
    <property type="match status" value="1"/>
</dbReference>
<keyword evidence="17" id="KW-0732">Signal</keyword>
<evidence type="ECO:0000256" key="2">
    <source>
        <dbReference type="ARBA" id="ARBA00008685"/>
    </source>
</evidence>
<protein>
    <submittedName>
        <fullName evidence="21">Glutamate receptor ionotropic, kainate 2-like isoform X1</fullName>
    </submittedName>
</protein>
<dbReference type="FunFam" id="3.40.190.10:FF:000061">
    <property type="entry name" value="Glutamate receptor, ionotropic kainate"/>
    <property type="match status" value="1"/>
</dbReference>
<evidence type="ECO:0000259" key="18">
    <source>
        <dbReference type="SMART" id="SM00079"/>
    </source>
</evidence>
<dbReference type="OrthoDB" id="5984008at2759"/>
<keyword evidence="20" id="KW-1185">Reference proteome</keyword>
<feature type="compositionally biased region" description="Low complexity" evidence="15">
    <location>
        <begin position="947"/>
        <end position="967"/>
    </location>
</feature>
<dbReference type="FunFam" id="3.40.190.10:FF:000024">
    <property type="entry name" value="Glutamate receptor, ionotropic, delta 1"/>
    <property type="match status" value="1"/>
</dbReference>
<sequence>MAARVVLCLLLLAWPCRGQYEPPEEAEEEQALPDTMHIGGLFGPDEWQDILAFRSAIERVNMDKRVLPHVKLVPVVEVLNPVDGFAVSRKVCGMVANGVSALFGPSHRDLINIVSSISETLEIPHILTHYTSLRRPTKLRVNVAPDRQSISQAIVALLEDMAWKSFTIIYEDDEALFRLQEVLKAHGPADAPITVRRLGDDPDYRPLLKEIRNSTETRIVLDVAPDKIMEIFRQARQVKMMGDYISYLVTSLDAHTADFGEFGEWKQELPFVSNVTGLRLLDPDGGEVQNALQDWLYSERLRGNTISLAAAEIKTSAALINDAVHMFARSLHQLNQTEPPVFERQLSCDVAQIWEHGERIVTFMKSVYGNPDTDEVGMTGPLSLDADADFRRTNFSLTLIDTVANVGTGVWNMSGIHLFRSVEEMERDTKEQLSKRTLRVVSKLGPPFLMMKNKDNYTAGCGNECLRGYSVDLVEAISQILNFKYEFYVVADGQYGSLKNGAWNGLIKDLLDRKADLGLCDLTITYDRERAVDFTMPFMTLGISILHTIPEAPETNRFSFLLPLSTEVWIYMAFAYVAVSFLLFVLARLSPTEWDNPHPCEPSPEELENTFTLINSLWFVLGSFLQQGCDFLPKVTPGEWESTTPSEEQTSETILEYTLNLSNAIWHNVGSLMQQGSDIAPKAASTRMVAGMWWFFVLIMISSYTANLAAFLTDNLGSDLIKDAKDLATQTKVQYGCVYGGSTQSFFANSNFSDYQRMWDYMQNARPSVFPANNMEGVERVTKGKGQYAFLMESTSIEYQSARICNLRQVGGLLDSKGYGIAMPRNSPFRGVISGAVLRLQESGKLSQLKDLWWRQYDDGSRCASEAAPASSVDSNKLGLANVGGVFLVLIYGCAAAFVMAIIEFLWNSRSVAIENRISVSDAFWKELKFAINFSVSTKPVKHKTPTPSTAASRSVRSSRSGSATPSMARSAR</sequence>
<keyword evidence="6" id="KW-0770">Synapse</keyword>
<evidence type="ECO:0000256" key="12">
    <source>
        <dbReference type="ARBA" id="ARBA00023286"/>
    </source>
</evidence>
<dbReference type="PANTHER" id="PTHR18966">
    <property type="entry name" value="IONOTROPIC GLUTAMATE RECEPTOR"/>
    <property type="match status" value="1"/>
</dbReference>
<evidence type="ECO:0000256" key="6">
    <source>
        <dbReference type="ARBA" id="ARBA00023018"/>
    </source>
</evidence>
<keyword evidence="12" id="KW-1071">Ligand-gated ion channel</keyword>
<dbReference type="Pfam" id="PF10613">
    <property type="entry name" value="Lig_chan-Glu_bd"/>
    <property type="match status" value="1"/>
</dbReference>